<gene>
    <name evidence="1" type="ORF">B456_013G012500</name>
</gene>
<name>A0A0D2TSX1_GOSRA</name>
<keyword evidence="2" id="KW-1185">Reference proteome</keyword>
<dbReference type="Gramene" id="KJB78633">
    <property type="protein sequence ID" value="KJB78633"/>
    <property type="gene ID" value="B456_013G012500"/>
</dbReference>
<organism evidence="1 2">
    <name type="scientific">Gossypium raimondii</name>
    <name type="common">Peruvian cotton</name>
    <name type="synonym">Gossypium klotzschianum subsp. raimondii</name>
    <dbReference type="NCBI Taxonomy" id="29730"/>
    <lineage>
        <taxon>Eukaryota</taxon>
        <taxon>Viridiplantae</taxon>
        <taxon>Streptophyta</taxon>
        <taxon>Embryophyta</taxon>
        <taxon>Tracheophyta</taxon>
        <taxon>Spermatophyta</taxon>
        <taxon>Magnoliopsida</taxon>
        <taxon>eudicotyledons</taxon>
        <taxon>Gunneridae</taxon>
        <taxon>Pentapetalae</taxon>
        <taxon>rosids</taxon>
        <taxon>malvids</taxon>
        <taxon>Malvales</taxon>
        <taxon>Malvaceae</taxon>
        <taxon>Malvoideae</taxon>
        <taxon>Gossypium</taxon>
    </lineage>
</organism>
<accession>A0A0D2TSX1</accession>
<dbReference type="EMBL" id="CM001752">
    <property type="protein sequence ID" value="KJB78633.1"/>
    <property type="molecule type" value="Genomic_DNA"/>
</dbReference>
<evidence type="ECO:0000313" key="2">
    <source>
        <dbReference type="Proteomes" id="UP000032304"/>
    </source>
</evidence>
<sequence length="82" mass="9698">MGFPSEVYMDLGSPTLITDFWDVVLQWFISWDLTGLEPKTTISQSQDFTISIKTSFVLYIFFSPTSWRFHNLVCIMFYFLLH</sequence>
<evidence type="ECO:0000313" key="1">
    <source>
        <dbReference type="EMBL" id="KJB78633.1"/>
    </source>
</evidence>
<protein>
    <submittedName>
        <fullName evidence="1">Uncharacterized protein</fullName>
    </submittedName>
</protein>
<dbReference type="Proteomes" id="UP000032304">
    <property type="component" value="Chromosome 13"/>
</dbReference>
<reference evidence="1 2" key="1">
    <citation type="journal article" date="2012" name="Nature">
        <title>Repeated polyploidization of Gossypium genomes and the evolution of spinnable cotton fibres.</title>
        <authorList>
            <person name="Paterson A.H."/>
            <person name="Wendel J.F."/>
            <person name="Gundlach H."/>
            <person name="Guo H."/>
            <person name="Jenkins J."/>
            <person name="Jin D."/>
            <person name="Llewellyn D."/>
            <person name="Showmaker K.C."/>
            <person name="Shu S."/>
            <person name="Udall J."/>
            <person name="Yoo M.J."/>
            <person name="Byers R."/>
            <person name="Chen W."/>
            <person name="Doron-Faigenboim A."/>
            <person name="Duke M.V."/>
            <person name="Gong L."/>
            <person name="Grimwood J."/>
            <person name="Grover C."/>
            <person name="Grupp K."/>
            <person name="Hu G."/>
            <person name="Lee T.H."/>
            <person name="Li J."/>
            <person name="Lin L."/>
            <person name="Liu T."/>
            <person name="Marler B.S."/>
            <person name="Page J.T."/>
            <person name="Roberts A.W."/>
            <person name="Romanel E."/>
            <person name="Sanders W.S."/>
            <person name="Szadkowski E."/>
            <person name="Tan X."/>
            <person name="Tang H."/>
            <person name="Xu C."/>
            <person name="Wang J."/>
            <person name="Wang Z."/>
            <person name="Zhang D."/>
            <person name="Zhang L."/>
            <person name="Ashrafi H."/>
            <person name="Bedon F."/>
            <person name="Bowers J.E."/>
            <person name="Brubaker C.L."/>
            <person name="Chee P.W."/>
            <person name="Das S."/>
            <person name="Gingle A.R."/>
            <person name="Haigler C.H."/>
            <person name="Harker D."/>
            <person name="Hoffmann L.V."/>
            <person name="Hovav R."/>
            <person name="Jones D.C."/>
            <person name="Lemke C."/>
            <person name="Mansoor S."/>
            <person name="ur Rahman M."/>
            <person name="Rainville L.N."/>
            <person name="Rambani A."/>
            <person name="Reddy U.K."/>
            <person name="Rong J.K."/>
            <person name="Saranga Y."/>
            <person name="Scheffler B.E."/>
            <person name="Scheffler J.A."/>
            <person name="Stelly D.M."/>
            <person name="Triplett B.A."/>
            <person name="Van Deynze A."/>
            <person name="Vaslin M.F."/>
            <person name="Waghmare V.N."/>
            <person name="Walford S.A."/>
            <person name="Wright R.J."/>
            <person name="Zaki E.A."/>
            <person name="Zhang T."/>
            <person name="Dennis E.S."/>
            <person name="Mayer K.F."/>
            <person name="Peterson D.G."/>
            <person name="Rokhsar D.S."/>
            <person name="Wang X."/>
            <person name="Schmutz J."/>
        </authorList>
    </citation>
    <scope>NUCLEOTIDE SEQUENCE [LARGE SCALE GENOMIC DNA]</scope>
</reference>
<dbReference type="AlphaFoldDB" id="A0A0D2TSX1"/>
<proteinExistence type="predicted"/>